<comment type="caution">
    <text evidence="2">The sequence shown here is derived from an EMBL/GenBank/DDBJ whole genome shotgun (WGS) entry which is preliminary data.</text>
</comment>
<gene>
    <name evidence="2" type="ORF">ABT404_48275</name>
</gene>
<dbReference type="CDD" id="cd07043">
    <property type="entry name" value="STAS_anti-anti-sigma_factors"/>
    <property type="match status" value="1"/>
</dbReference>
<keyword evidence="3" id="KW-1185">Reference proteome</keyword>
<reference evidence="2 3" key="1">
    <citation type="submission" date="2024-06" db="EMBL/GenBank/DDBJ databases">
        <title>The Natural Products Discovery Center: Release of the First 8490 Sequenced Strains for Exploring Actinobacteria Biosynthetic Diversity.</title>
        <authorList>
            <person name="Kalkreuter E."/>
            <person name="Kautsar S.A."/>
            <person name="Yang D."/>
            <person name="Bader C.D."/>
            <person name="Teijaro C.N."/>
            <person name="Fluegel L."/>
            <person name="Davis C.M."/>
            <person name="Simpson J.R."/>
            <person name="Lauterbach L."/>
            <person name="Steele A.D."/>
            <person name="Gui C."/>
            <person name="Meng S."/>
            <person name="Li G."/>
            <person name="Viehrig K."/>
            <person name="Ye F."/>
            <person name="Su P."/>
            <person name="Kiefer A.F."/>
            <person name="Nichols A."/>
            <person name="Cepeda A.J."/>
            <person name="Yan W."/>
            <person name="Fan B."/>
            <person name="Jiang Y."/>
            <person name="Adhikari A."/>
            <person name="Zheng C.-J."/>
            <person name="Schuster L."/>
            <person name="Cowan T.M."/>
            <person name="Smanski M.J."/>
            <person name="Chevrette M.G."/>
            <person name="De Carvalho L.P.S."/>
            <person name="Shen B."/>
        </authorList>
    </citation>
    <scope>NUCLEOTIDE SEQUENCE [LARGE SCALE GENOMIC DNA]</scope>
    <source>
        <strain evidence="2 3">NPDC000234</strain>
    </source>
</reference>
<proteinExistence type="predicted"/>
<protein>
    <submittedName>
        <fullName evidence="2">STAS domain-containing protein</fullName>
    </submittedName>
</protein>
<dbReference type="InterPro" id="IPR036513">
    <property type="entry name" value="STAS_dom_sf"/>
</dbReference>
<name>A0ABV1XDS2_9ACTN</name>
<sequence length="137" mass="13976">MTIEWRYTIEGDLDILSVAGHLGPDAARRFTGAVGRALARGTGPVVVDLTELRGWSAEGQLAITEAARLLARAGSSLELAAIPADGSLVPTGDDPLIPVHADLPAALAAHGIQPGEPAAARQAWQTTGWPAGDPSAG</sequence>
<dbReference type="Proteomes" id="UP001474181">
    <property type="component" value="Unassembled WGS sequence"/>
</dbReference>
<evidence type="ECO:0000256" key="1">
    <source>
        <dbReference type="SAM" id="MobiDB-lite"/>
    </source>
</evidence>
<evidence type="ECO:0000313" key="2">
    <source>
        <dbReference type="EMBL" id="MER7187175.1"/>
    </source>
</evidence>
<feature type="region of interest" description="Disordered" evidence="1">
    <location>
        <begin position="114"/>
        <end position="137"/>
    </location>
</feature>
<dbReference type="Gene3D" id="3.30.750.24">
    <property type="entry name" value="STAS domain"/>
    <property type="match status" value="1"/>
</dbReference>
<dbReference type="EMBL" id="JBEPEK010000744">
    <property type="protein sequence ID" value="MER7187175.1"/>
    <property type="molecule type" value="Genomic_DNA"/>
</dbReference>
<organism evidence="2 3">
    <name type="scientific">Streptomyces hyaluromycini</name>
    <dbReference type="NCBI Taxonomy" id="1377993"/>
    <lineage>
        <taxon>Bacteria</taxon>
        <taxon>Bacillati</taxon>
        <taxon>Actinomycetota</taxon>
        <taxon>Actinomycetes</taxon>
        <taxon>Kitasatosporales</taxon>
        <taxon>Streptomycetaceae</taxon>
        <taxon>Streptomyces</taxon>
    </lineage>
</organism>
<dbReference type="SUPFAM" id="SSF52091">
    <property type="entry name" value="SpoIIaa-like"/>
    <property type="match status" value="1"/>
</dbReference>
<dbReference type="RefSeq" id="WP_350791402.1">
    <property type="nucleotide sequence ID" value="NZ_JBEPEK010000744.1"/>
</dbReference>
<evidence type="ECO:0000313" key="3">
    <source>
        <dbReference type="Proteomes" id="UP001474181"/>
    </source>
</evidence>
<accession>A0ABV1XDS2</accession>